<dbReference type="PROSITE" id="PS51197">
    <property type="entry name" value="HTH_RRF2_2"/>
    <property type="match status" value="1"/>
</dbReference>
<evidence type="ECO:0000313" key="2">
    <source>
        <dbReference type="EMBL" id="CAG9167187.1"/>
    </source>
</evidence>
<protein>
    <submittedName>
        <fullName evidence="2">HTH-type transcriptional repressor NsrR</fullName>
    </submittedName>
</protein>
<dbReference type="NCBIfam" id="TIGR00738">
    <property type="entry name" value="rrf2_super"/>
    <property type="match status" value="1"/>
</dbReference>
<name>A0ABM8WIT3_9BURK</name>
<accession>A0ABM8WIT3</accession>
<dbReference type="Gene3D" id="1.10.10.10">
    <property type="entry name" value="Winged helix-like DNA-binding domain superfamily/Winged helix DNA-binding domain"/>
    <property type="match status" value="1"/>
</dbReference>
<gene>
    <name evidence="2" type="primary">nsrR_2</name>
    <name evidence="2" type="ORF">LMG32289_01321</name>
</gene>
<dbReference type="PANTHER" id="PTHR33221:SF4">
    <property type="entry name" value="HTH-TYPE TRANSCRIPTIONAL REPRESSOR NSRR"/>
    <property type="match status" value="1"/>
</dbReference>
<evidence type="ECO:0000313" key="3">
    <source>
        <dbReference type="Proteomes" id="UP000706525"/>
    </source>
</evidence>
<dbReference type="InterPro" id="IPR036388">
    <property type="entry name" value="WH-like_DNA-bd_sf"/>
</dbReference>
<dbReference type="PANTHER" id="PTHR33221">
    <property type="entry name" value="WINGED HELIX-TURN-HELIX TRANSCRIPTIONAL REGULATOR, RRF2 FAMILY"/>
    <property type="match status" value="1"/>
</dbReference>
<dbReference type="SUPFAM" id="SSF46785">
    <property type="entry name" value="Winged helix' DNA-binding domain"/>
    <property type="match status" value="1"/>
</dbReference>
<evidence type="ECO:0000256" key="1">
    <source>
        <dbReference type="ARBA" id="ARBA00023125"/>
    </source>
</evidence>
<comment type="caution">
    <text evidence="2">The sequence shown here is derived from an EMBL/GenBank/DDBJ whole genome shotgun (WGS) entry which is preliminary data.</text>
</comment>
<dbReference type="InterPro" id="IPR000944">
    <property type="entry name" value="Tscrpt_reg_Rrf2"/>
</dbReference>
<dbReference type="EMBL" id="CAJZAG010000002">
    <property type="protein sequence ID" value="CAG9167187.1"/>
    <property type="molecule type" value="Genomic_DNA"/>
</dbReference>
<reference evidence="2 3" key="1">
    <citation type="submission" date="2021-08" db="EMBL/GenBank/DDBJ databases">
        <authorList>
            <person name="Peeters C."/>
        </authorList>
    </citation>
    <scope>NUCLEOTIDE SEQUENCE [LARGE SCALE GENOMIC DNA]</scope>
    <source>
        <strain evidence="2 3">LMG 32289</strain>
    </source>
</reference>
<dbReference type="Pfam" id="PF02082">
    <property type="entry name" value="Rrf2"/>
    <property type="match status" value="1"/>
</dbReference>
<sequence>MKLTDYTDYALRTLIYIAVHPDRLATIQQIADSFGIPKNHLVKIVHRLGQEGFLHTLRGRSGGIQLNRPASKIGVGDVIRTMEPDFGMVECFRTGNECLITPVCGLKGVLRDALQAYFDVLDQHTLEDLIRKPNALQRVLDDHAALARIPIKTISSRAGA</sequence>
<dbReference type="InterPro" id="IPR036390">
    <property type="entry name" value="WH_DNA-bd_sf"/>
</dbReference>
<proteinExistence type="predicted"/>
<keyword evidence="1" id="KW-0238">DNA-binding</keyword>
<dbReference type="RefSeq" id="WP_223983496.1">
    <property type="nucleotide sequence ID" value="NZ_CAJZAG010000002.1"/>
</dbReference>
<organism evidence="2 3">
    <name type="scientific">Cupriavidus pampae</name>
    <dbReference type="NCBI Taxonomy" id="659251"/>
    <lineage>
        <taxon>Bacteria</taxon>
        <taxon>Pseudomonadati</taxon>
        <taxon>Pseudomonadota</taxon>
        <taxon>Betaproteobacteria</taxon>
        <taxon>Burkholderiales</taxon>
        <taxon>Burkholderiaceae</taxon>
        <taxon>Cupriavidus</taxon>
    </lineage>
</organism>
<dbReference type="Proteomes" id="UP000706525">
    <property type="component" value="Unassembled WGS sequence"/>
</dbReference>
<keyword evidence="3" id="KW-1185">Reference proteome</keyword>